<organism evidence="1 2">
    <name type="scientific">Trichoderma asperellum</name>
    <name type="common">Filamentous fungus</name>
    <dbReference type="NCBI Taxonomy" id="101201"/>
    <lineage>
        <taxon>Eukaryota</taxon>
        <taxon>Fungi</taxon>
        <taxon>Dikarya</taxon>
        <taxon>Ascomycota</taxon>
        <taxon>Pezizomycotina</taxon>
        <taxon>Sordariomycetes</taxon>
        <taxon>Hypocreomycetidae</taxon>
        <taxon>Hypocreales</taxon>
        <taxon>Hypocreaceae</taxon>
        <taxon>Trichoderma</taxon>
    </lineage>
</organism>
<dbReference type="AlphaFoldDB" id="A0A6V8R4H1"/>
<name>A0A6V8R4H1_TRIAP</name>
<gene>
    <name evidence="1" type="ORF">TASIC1_0015013300</name>
</gene>
<dbReference type="OrthoDB" id="5126878at2759"/>
<evidence type="ECO:0000313" key="1">
    <source>
        <dbReference type="EMBL" id="GFP59964.1"/>
    </source>
</evidence>
<reference evidence="1 2" key="1">
    <citation type="submission" date="2020-07" db="EMBL/GenBank/DDBJ databases">
        <title>Trichoderma asperellum IC-1 whole genome shotgun sequence.</title>
        <authorList>
            <person name="Kanamasa S."/>
            <person name="Takahashi H."/>
        </authorList>
    </citation>
    <scope>NUCLEOTIDE SEQUENCE [LARGE SCALE GENOMIC DNA]</scope>
    <source>
        <strain evidence="1 2">IC-1</strain>
    </source>
</reference>
<dbReference type="EMBL" id="BLZH01000015">
    <property type="protein sequence ID" value="GFP59964.1"/>
    <property type="molecule type" value="Genomic_DNA"/>
</dbReference>
<protein>
    <recommendedName>
        <fullName evidence="3">Zn(2)-C6 fungal-type domain-containing protein</fullName>
    </recommendedName>
</protein>
<dbReference type="InterPro" id="IPR053178">
    <property type="entry name" value="Osmoadaptation_assoc"/>
</dbReference>
<sequence length="542" mass="59853">MPRSKLPPAFNSPYRFSALHLSNKEFLLVLSVADLRALDSQLLHHGRLECKGKLEPACNDRRQAQWLERSEATGCDEAWPVCGQCKAKNRMCPARPALKVLDDGLKILRRHGATANLPGDSYAGSNVSLLDTAQPASLPGYKSHNSRHSRMHDSMPLSPSEQLCLTFIDSLQVTNFSYSLRVLGEFVWEVPRYLGNSKALDGAITCVLASQKQLLLNGDDGLTINAQLYNRALLSLRAALAGPRSCCSSDTLAATVMMHRIEALFGTLPNSNIKVHAAGLAALHQKRGPPDPDDKLAFQATVDSHLSIIQFALSQRKDCFLASDAWAAVLDRPNGRTNVQMVYYRLVRLMTIWPTLARENFQIRAGDSAVNPLIPLRRARDVLNKLSRIDHDMGGIIFRQSKITTKPSATTDGLVQMMFEVEDPLAAMLLCHLATFSIIVHRIALSIMQNTTCENEELGGFEGRILYQSRRIWMLLDYSRSNKPLGLPIMTAALLFTYEPAKDPAARRAIVAALNDLDCGRLGSMPWCAERIGRATAALLGE</sequence>
<accession>A0A6V8R4H1</accession>
<proteinExistence type="predicted"/>
<evidence type="ECO:0000313" key="2">
    <source>
        <dbReference type="Proteomes" id="UP000517252"/>
    </source>
</evidence>
<comment type="caution">
    <text evidence="1">The sequence shown here is derived from an EMBL/GenBank/DDBJ whole genome shotgun (WGS) entry which is preliminary data.</text>
</comment>
<dbReference type="Proteomes" id="UP000517252">
    <property type="component" value="Unassembled WGS sequence"/>
</dbReference>
<evidence type="ECO:0008006" key="3">
    <source>
        <dbReference type="Google" id="ProtNLM"/>
    </source>
</evidence>
<dbReference type="PANTHER" id="PTHR38111">
    <property type="entry name" value="ZN(2)-C6 FUNGAL-TYPE DOMAIN-CONTAINING PROTEIN-RELATED"/>
    <property type="match status" value="1"/>
</dbReference>